<dbReference type="SFLD" id="SFLDS00003">
    <property type="entry name" value="Haloacid_Dehalogenase"/>
    <property type="match status" value="1"/>
</dbReference>
<dbReference type="EMBL" id="JAEKJY010000004">
    <property type="protein sequence ID" value="MBN8236457.1"/>
    <property type="molecule type" value="Genomic_DNA"/>
</dbReference>
<name>A0ABS3DYP6_9BACI</name>
<dbReference type="SFLD" id="SFLDG01144">
    <property type="entry name" value="C2.B.4:_PGP_Like"/>
    <property type="match status" value="1"/>
</dbReference>
<comment type="caution">
    <text evidence="1">The sequence shown here is derived from an EMBL/GenBank/DDBJ whole genome shotgun (WGS) entry which is preliminary data.</text>
</comment>
<evidence type="ECO:0000313" key="2">
    <source>
        <dbReference type="Proteomes" id="UP000663970"/>
    </source>
</evidence>
<dbReference type="PANTHER" id="PTHR10000:SF55">
    <property type="entry name" value="5-AMINO-6-(5-PHOSPHO-D-RIBITYLAMINO)URACIL PHOSPHATASE YCSE"/>
    <property type="match status" value="1"/>
</dbReference>
<dbReference type="InterPro" id="IPR000150">
    <property type="entry name" value="Cof"/>
</dbReference>
<dbReference type="NCBIfam" id="TIGR00099">
    <property type="entry name" value="Cof-subfamily"/>
    <property type="match status" value="1"/>
</dbReference>
<reference evidence="1 2" key="1">
    <citation type="submission" date="2020-12" db="EMBL/GenBank/DDBJ databases">
        <title>Oil enriched cultivation method for isolating marine PHA-producing bacteria.</title>
        <authorList>
            <person name="Zheng W."/>
            <person name="Yu S."/>
            <person name="Huang Y."/>
        </authorList>
    </citation>
    <scope>NUCLEOTIDE SEQUENCE [LARGE SCALE GENOMIC DNA]</scope>
    <source>
        <strain evidence="1 2">SY-2-6</strain>
    </source>
</reference>
<dbReference type="RefSeq" id="WP_206934935.1">
    <property type="nucleotide sequence ID" value="NZ_JAEKJY010000004.1"/>
</dbReference>
<dbReference type="Gene3D" id="3.40.50.1000">
    <property type="entry name" value="HAD superfamily/HAD-like"/>
    <property type="match status" value="1"/>
</dbReference>
<gene>
    <name evidence="1" type="ORF">JF544_14415</name>
</gene>
<dbReference type="Pfam" id="PF08282">
    <property type="entry name" value="Hydrolase_3"/>
    <property type="match status" value="1"/>
</dbReference>
<dbReference type="SUPFAM" id="SSF56784">
    <property type="entry name" value="HAD-like"/>
    <property type="match status" value="1"/>
</dbReference>
<dbReference type="PROSITE" id="PS01229">
    <property type="entry name" value="COF_2"/>
    <property type="match status" value="1"/>
</dbReference>
<proteinExistence type="predicted"/>
<accession>A0ABS3DYP6</accession>
<dbReference type="Proteomes" id="UP000663970">
    <property type="component" value="Unassembled WGS sequence"/>
</dbReference>
<dbReference type="InterPro" id="IPR006379">
    <property type="entry name" value="HAD-SF_hydro_IIB"/>
</dbReference>
<dbReference type="CDD" id="cd07516">
    <property type="entry name" value="HAD_Pase"/>
    <property type="match status" value="1"/>
</dbReference>
<protein>
    <submittedName>
        <fullName evidence="1">HAD family phosphatase</fullName>
    </submittedName>
</protein>
<keyword evidence="2" id="KW-1185">Reference proteome</keyword>
<dbReference type="Gene3D" id="3.30.1240.10">
    <property type="match status" value="1"/>
</dbReference>
<dbReference type="InterPro" id="IPR023214">
    <property type="entry name" value="HAD_sf"/>
</dbReference>
<dbReference type="PROSITE" id="PS01228">
    <property type="entry name" value="COF_1"/>
    <property type="match status" value="1"/>
</dbReference>
<evidence type="ECO:0000313" key="1">
    <source>
        <dbReference type="EMBL" id="MBN8236457.1"/>
    </source>
</evidence>
<dbReference type="PANTHER" id="PTHR10000">
    <property type="entry name" value="PHOSPHOSERINE PHOSPHATASE"/>
    <property type="match status" value="1"/>
</dbReference>
<sequence>MDLIAIDLDGTLLNKDNSISDGNAEALKNARENGVEIVIATGRAYFDVQKIFSSLPLQPWVISANGAVIHTPDGTLFEEKALDREDAGEALEWLEQEDYYYEVFSGSSIYTPQNGRELLHVEMDRLLSANPETDQQSLRHALDKQFSQNGFAFVESYEEIVESKDPIYNILAFTFDLDKLEKGREKFRDHPSFTMVSSAEHNFELEDHTASKGSALKSVADHLGIPMDRTAAVGDSHNDLSMLKAAGRSAAMENAVRDVKEASDYITKSNDEDGAAYAITHYFS</sequence>
<dbReference type="SFLD" id="SFLDG01140">
    <property type="entry name" value="C2.B:_Phosphomannomutase_and_P"/>
    <property type="match status" value="1"/>
</dbReference>
<organism evidence="1 2">
    <name type="scientific">Halobacillus kuroshimensis</name>
    <dbReference type="NCBI Taxonomy" id="302481"/>
    <lineage>
        <taxon>Bacteria</taxon>
        <taxon>Bacillati</taxon>
        <taxon>Bacillota</taxon>
        <taxon>Bacilli</taxon>
        <taxon>Bacillales</taxon>
        <taxon>Bacillaceae</taxon>
        <taxon>Halobacillus</taxon>
    </lineage>
</organism>
<dbReference type="InterPro" id="IPR036412">
    <property type="entry name" value="HAD-like_sf"/>
</dbReference>
<dbReference type="NCBIfam" id="TIGR01484">
    <property type="entry name" value="HAD-SF-IIB"/>
    <property type="match status" value="1"/>
</dbReference>